<proteinExistence type="predicted"/>
<feature type="compositionally biased region" description="Polar residues" evidence="1">
    <location>
        <begin position="85"/>
        <end position="102"/>
    </location>
</feature>
<evidence type="ECO:0000256" key="2">
    <source>
        <dbReference type="SAM" id="Phobius"/>
    </source>
</evidence>
<dbReference type="OrthoDB" id="3784821at2759"/>
<dbReference type="InParanoid" id="A0A3N4KSW6"/>
<sequence length="102" mass="11227">MANFDDLPRRKVPAASPAPQNSRYPQFPDGIPRPLSPGELPSKYKPAERRVRVMIIALPIAIVTSWVLWNRLVKGEERKVLVRHASTTPPAMDSGSTGPTTA</sequence>
<keyword evidence="2" id="KW-0812">Transmembrane</keyword>
<accession>A0A3N4KSW6</accession>
<feature type="region of interest" description="Disordered" evidence="1">
    <location>
        <begin position="83"/>
        <end position="102"/>
    </location>
</feature>
<keyword evidence="4" id="KW-1185">Reference proteome</keyword>
<dbReference type="EMBL" id="ML119136">
    <property type="protein sequence ID" value="RPB11431.1"/>
    <property type="molecule type" value="Genomic_DNA"/>
</dbReference>
<organism evidence="3 4">
    <name type="scientific">Morchella conica CCBAS932</name>
    <dbReference type="NCBI Taxonomy" id="1392247"/>
    <lineage>
        <taxon>Eukaryota</taxon>
        <taxon>Fungi</taxon>
        <taxon>Dikarya</taxon>
        <taxon>Ascomycota</taxon>
        <taxon>Pezizomycotina</taxon>
        <taxon>Pezizomycetes</taxon>
        <taxon>Pezizales</taxon>
        <taxon>Morchellaceae</taxon>
        <taxon>Morchella</taxon>
    </lineage>
</organism>
<dbReference type="AlphaFoldDB" id="A0A3N4KSW6"/>
<feature type="region of interest" description="Disordered" evidence="1">
    <location>
        <begin position="1"/>
        <end position="43"/>
    </location>
</feature>
<feature type="transmembrane region" description="Helical" evidence="2">
    <location>
        <begin position="51"/>
        <end position="69"/>
    </location>
</feature>
<evidence type="ECO:0000256" key="1">
    <source>
        <dbReference type="SAM" id="MobiDB-lite"/>
    </source>
</evidence>
<evidence type="ECO:0000313" key="3">
    <source>
        <dbReference type="EMBL" id="RPB11431.1"/>
    </source>
</evidence>
<protein>
    <submittedName>
        <fullName evidence="3">Uncharacterized protein</fullName>
    </submittedName>
</protein>
<name>A0A3N4KSW6_9PEZI</name>
<keyword evidence="2" id="KW-0472">Membrane</keyword>
<evidence type="ECO:0000313" key="4">
    <source>
        <dbReference type="Proteomes" id="UP000277580"/>
    </source>
</evidence>
<reference evidence="3 4" key="1">
    <citation type="journal article" date="2018" name="Nat. Ecol. Evol.">
        <title>Pezizomycetes genomes reveal the molecular basis of ectomycorrhizal truffle lifestyle.</title>
        <authorList>
            <person name="Murat C."/>
            <person name="Payen T."/>
            <person name="Noel B."/>
            <person name="Kuo A."/>
            <person name="Morin E."/>
            <person name="Chen J."/>
            <person name="Kohler A."/>
            <person name="Krizsan K."/>
            <person name="Balestrini R."/>
            <person name="Da Silva C."/>
            <person name="Montanini B."/>
            <person name="Hainaut M."/>
            <person name="Levati E."/>
            <person name="Barry K.W."/>
            <person name="Belfiori B."/>
            <person name="Cichocki N."/>
            <person name="Clum A."/>
            <person name="Dockter R.B."/>
            <person name="Fauchery L."/>
            <person name="Guy J."/>
            <person name="Iotti M."/>
            <person name="Le Tacon F."/>
            <person name="Lindquist E.A."/>
            <person name="Lipzen A."/>
            <person name="Malagnac F."/>
            <person name="Mello A."/>
            <person name="Molinier V."/>
            <person name="Miyauchi S."/>
            <person name="Poulain J."/>
            <person name="Riccioni C."/>
            <person name="Rubini A."/>
            <person name="Sitrit Y."/>
            <person name="Splivallo R."/>
            <person name="Traeger S."/>
            <person name="Wang M."/>
            <person name="Zifcakova L."/>
            <person name="Wipf D."/>
            <person name="Zambonelli A."/>
            <person name="Paolocci F."/>
            <person name="Nowrousian M."/>
            <person name="Ottonello S."/>
            <person name="Baldrian P."/>
            <person name="Spatafora J.W."/>
            <person name="Henrissat B."/>
            <person name="Nagy L.G."/>
            <person name="Aury J.M."/>
            <person name="Wincker P."/>
            <person name="Grigoriev I.V."/>
            <person name="Bonfante P."/>
            <person name="Martin F.M."/>
        </authorList>
    </citation>
    <scope>NUCLEOTIDE SEQUENCE [LARGE SCALE GENOMIC DNA]</scope>
    <source>
        <strain evidence="3 4">CCBAS932</strain>
    </source>
</reference>
<gene>
    <name evidence="3" type="ORF">P167DRAFT_606568</name>
</gene>
<dbReference type="Proteomes" id="UP000277580">
    <property type="component" value="Unassembled WGS sequence"/>
</dbReference>
<keyword evidence="2" id="KW-1133">Transmembrane helix</keyword>
<dbReference type="STRING" id="1392247.A0A3N4KSW6"/>